<evidence type="ECO:0000313" key="11">
    <source>
        <dbReference type="EMBL" id="JAD78282.1"/>
    </source>
</evidence>
<dbReference type="GO" id="GO:0046872">
    <property type="term" value="F:metal ion binding"/>
    <property type="evidence" value="ECO:0007669"/>
    <property type="project" value="UniProtKB-KW"/>
</dbReference>
<dbReference type="InterPro" id="IPR036757">
    <property type="entry name" value="TFR-like_dimer_dom_sf"/>
</dbReference>
<keyword evidence="9" id="KW-0732">Signal</keyword>
<evidence type="ECO:0000256" key="7">
    <source>
        <dbReference type="ARBA" id="ARBA00023049"/>
    </source>
</evidence>
<protein>
    <recommendedName>
        <fullName evidence="10">Transferrin receptor-like dimerisation domain-containing protein</fullName>
    </recommendedName>
</protein>
<evidence type="ECO:0000256" key="8">
    <source>
        <dbReference type="ARBA" id="ARBA00023180"/>
    </source>
</evidence>
<dbReference type="SUPFAM" id="SSF47672">
    <property type="entry name" value="Transferrin receptor-like dimerisation domain"/>
    <property type="match status" value="1"/>
</dbReference>
<keyword evidence="3" id="KW-0645">Protease</keyword>
<reference evidence="11" key="2">
    <citation type="journal article" date="2015" name="Data Brief">
        <title>Shoot transcriptome of the giant reed, Arundo donax.</title>
        <authorList>
            <person name="Barrero R.A."/>
            <person name="Guerrero F.D."/>
            <person name="Moolhuijzen P."/>
            <person name="Goolsby J.A."/>
            <person name="Tidwell J."/>
            <person name="Bellgard S.E."/>
            <person name="Bellgard M.I."/>
        </authorList>
    </citation>
    <scope>NUCLEOTIDE SEQUENCE</scope>
    <source>
        <tissue evidence="11">Shoot tissue taken approximately 20 cm above the soil surface</tissue>
    </source>
</reference>
<name>A0A0A9D3E9_ARUDO</name>
<evidence type="ECO:0000256" key="3">
    <source>
        <dbReference type="ARBA" id="ARBA00022670"/>
    </source>
</evidence>
<dbReference type="PANTHER" id="PTHR10404">
    <property type="entry name" value="N-ACETYLATED-ALPHA-LINKED ACIDIC DIPEPTIDASE"/>
    <property type="match status" value="1"/>
</dbReference>
<dbReference type="Pfam" id="PF04253">
    <property type="entry name" value="TFR_dimer"/>
    <property type="match status" value="1"/>
</dbReference>
<dbReference type="EMBL" id="GBRH01219613">
    <property type="protein sequence ID" value="JAD78282.1"/>
    <property type="molecule type" value="Transcribed_RNA"/>
</dbReference>
<evidence type="ECO:0000256" key="9">
    <source>
        <dbReference type="SAM" id="SignalP"/>
    </source>
</evidence>
<dbReference type="AlphaFoldDB" id="A0A0A9D3E9"/>
<evidence type="ECO:0000259" key="10">
    <source>
        <dbReference type="Pfam" id="PF04253"/>
    </source>
</evidence>
<dbReference type="GO" id="GO:0008237">
    <property type="term" value="F:metallopeptidase activity"/>
    <property type="evidence" value="ECO:0007669"/>
    <property type="project" value="UniProtKB-KW"/>
</dbReference>
<evidence type="ECO:0000256" key="2">
    <source>
        <dbReference type="ARBA" id="ARBA00005634"/>
    </source>
</evidence>
<dbReference type="Gene3D" id="1.20.930.40">
    <property type="entry name" value="Transferrin receptor-like, dimerisation domain"/>
    <property type="match status" value="1"/>
</dbReference>
<dbReference type="InterPro" id="IPR007365">
    <property type="entry name" value="TFR-like_dimer_dom"/>
</dbReference>
<comment type="cofactor">
    <cofactor evidence="1">
        <name>Zn(2+)</name>
        <dbReference type="ChEBI" id="CHEBI:29105"/>
    </cofactor>
</comment>
<feature type="domain" description="Transferrin receptor-like dimerisation" evidence="10">
    <location>
        <begin position="67"/>
        <end position="181"/>
    </location>
</feature>
<keyword evidence="5" id="KW-0378">Hydrolase</keyword>
<keyword evidence="6" id="KW-0862">Zinc</keyword>
<feature type="signal peptide" evidence="9">
    <location>
        <begin position="1"/>
        <end position="23"/>
    </location>
</feature>
<keyword evidence="7" id="KW-0482">Metalloprotease</keyword>
<dbReference type="Gene3D" id="3.40.630.10">
    <property type="entry name" value="Zn peptidases"/>
    <property type="match status" value="1"/>
</dbReference>
<dbReference type="PANTHER" id="PTHR10404:SF75">
    <property type="entry name" value="GLUTAMATE CARBOXYPEPTIDASE AMP1-RELATED"/>
    <property type="match status" value="1"/>
</dbReference>
<dbReference type="InterPro" id="IPR039373">
    <property type="entry name" value="Peptidase_M28B"/>
</dbReference>
<proteinExistence type="inferred from homology"/>
<evidence type="ECO:0000256" key="6">
    <source>
        <dbReference type="ARBA" id="ARBA00022833"/>
    </source>
</evidence>
<evidence type="ECO:0000256" key="5">
    <source>
        <dbReference type="ARBA" id="ARBA00022801"/>
    </source>
</evidence>
<accession>A0A0A9D3E9</accession>
<feature type="chain" id="PRO_5002043458" description="Transferrin receptor-like dimerisation domain-containing protein" evidence="9">
    <location>
        <begin position="24"/>
        <end position="200"/>
    </location>
</feature>
<comment type="similarity">
    <text evidence="2">Belongs to the peptidase M28 family. M28B subfamily.</text>
</comment>
<dbReference type="FunFam" id="1.20.930.40:FF:000001">
    <property type="entry name" value="N-acetylated-alpha-linked acidic dipeptidase 2"/>
    <property type="match status" value="1"/>
</dbReference>
<dbReference type="GO" id="GO:0004180">
    <property type="term" value="F:carboxypeptidase activity"/>
    <property type="evidence" value="ECO:0007669"/>
    <property type="project" value="TreeGrafter"/>
</dbReference>
<dbReference type="GO" id="GO:0006508">
    <property type="term" value="P:proteolysis"/>
    <property type="evidence" value="ECO:0007669"/>
    <property type="project" value="UniProtKB-KW"/>
</dbReference>
<sequence>MVKHGDPLFLRHLAIAEIWGLLALRLADDPVLPFDYQAYASQLQEHTNAFAVMLNNRQAVNLMNGFINNLSGAAMEVLKEAKKLQLDLYDEHSMMRRRLLNDRLLLAERSFLQTEGLQGRGWFKHLLYSPPEDYDSKLSFFPGIADAISRSGNLSSEERQVAVQHEVWKVSRAIQRAASVLRGEFSQQNEPSNLSFSVAP</sequence>
<keyword evidence="8" id="KW-0325">Glycoprotein</keyword>
<evidence type="ECO:0000256" key="4">
    <source>
        <dbReference type="ARBA" id="ARBA00022723"/>
    </source>
</evidence>
<organism evidence="11">
    <name type="scientific">Arundo donax</name>
    <name type="common">Giant reed</name>
    <name type="synonym">Donax arundinaceus</name>
    <dbReference type="NCBI Taxonomy" id="35708"/>
    <lineage>
        <taxon>Eukaryota</taxon>
        <taxon>Viridiplantae</taxon>
        <taxon>Streptophyta</taxon>
        <taxon>Embryophyta</taxon>
        <taxon>Tracheophyta</taxon>
        <taxon>Spermatophyta</taxon>
        <taxon>Magnoliopsida</taxon>
        <taxon>Liliopsida</taxon>
        <taxon>Poales</taxon>
        <taxon>Poaceae</taxon>
        <taxon>PACMAD clade</taxon>
        <taxon>Arundinoideae</taxon>
        <taxon>Arundineae</taxon>
        <taxon>Arundo</taxon>
    </lineage>
</organism>
<keyword evidence="4" id="KW-0479">Metal-binding</keyword>
<reference evidence="11" key="1">
    <citation type="submission" date="2014-09" db="EMBL/GenBank/DDBJ databases">
        <authorList>
            <person name="Magalhaes I.L.F."/>
            <person name="Oliveira U."/>
            <person name="Santos F.R."/>
            <person name="Vidigal T.H.D.A."/>
            <person name="Brescovit A.D."/>
            <person name="Santos A.J."/>
        </authorList>
    </citation>
    <scope>NUCLEOTIDE SEQUENCE</scope>
    <source>
        <tissue evidence="11">Shoot tissue taken approximately 20 cm above the soil surface</tissue>
    </source>
</reference>
<evidence type="ECO:0000256" key="1">
    <source>
        <dbReference type="ARBA" id="ARBA00001947"/>
    </source>
</evidence>